<protein>
    <submittedName>
        <fullName evidence="2">Uncharacterized protein</fullName>
    </submittedName>
</protein>
<organism evidence="2 4">
    <name type="scientific">Didymodactylos carnosus</name>
    <dbReference type="NCBI Taxonomy" id="1234261"/>
    <lineage>
        <taxon>Eukaryota</taxon>
        <taxon>Metazoa</taxon>
        <taxon>Spiralia</taxon>
        <taxon>Gnathifera</taxon>
        <taxon>Rotifera</taxon>
        <taxon>Eurotatoria</taxon>
        <taxon>Bdelloidea</taxon>
        <taxon>Philodinida</taxon>
        <taxon>Philodinidae</taxon>
        <taxon>Didymodactylos</taxon>
    </lineage>
</organism>
<evidence type="ECO:0000313" key="2">
    <source>
        <dbReference type="EMBL" id="CAF1197853.1"/>
    </source>
</evidence>
<dbReference type="EMBL" id="CAJNOQ010008460">
    <property type="protein sequence ID" value="CAF1197853.1"/>
    <property type="molecule type" value="Genomic_DNA"/>
</dbReference>
<keyword evidence="4" id="KW-1185">Reference proteome</keyword>
<gene>
    <name evidence="2" type="ORF">GPM918_LOCUS23561</name>
    <name evidence="3" type="ORF">SRO942_LOCUS23563</name>
</gene>
<reference evidence="2" key="1">
    <citation type="submission" date="2021-02" db="EMBL/GenBank/DDBJ databases">
        <authorList>
            <person name="Nowell W R."/>
        </authorList>
    </citation>
    <scope>NUCLEOTIDE SEQUENCE</scope>
</reference>
<evidence type="ECO:0000313" key="3">
    <source>
        <dbReference type="EMBL" id="CAF3962307.1"/>
    </source>
</evidence>
<evidence type="ECO:0000256" key="1">
    <source>
        <dbReference type="SAM" id="MobiDB-lite"/>
    </source>
</evidence>
<feature type="compositionally biased region" description="Basic and acidic residues" evidence="1">
    <location>
        <begin position="13"/>
        <end position="50"/>
    </location>
</feature>
<dbReference type="OrthoDB" id="1937899at2759"/>
<dbReference type="EMBL" id="CAJOBC010008462">
    <property type="protein sequence ID" value="CAF3962307.1"/>
    <property type="molecule type" value="Genomic_DNA"/>
</dbReference>
<feature type="region of interest" description="Disordered" evidence="1">
    <location>
        <begin position="1"/>
        <end position="64"/>
    </location>
</feature>
<dbReference type="AlphaFoldDB" id="A0A814W817"/>
<comment type="caution">
    <text evidence="2">The sequence shown here is derived from an EMBL/GenBank/DDBJ whole genome shotgun (WGS) entry which is preliminary data.</text>
</comment>
<sequence length="178" mass="20952">MTTTTCPRRKDLRRIDRAPENVRNHDSNNDELDPSKGRELYRPELPRENRQTFPYDEPDSSANNYYSQKASLPDIPSLLLNPPELIDMYNINDANHIFMIKPYNYVEENRDIRPVPVNANGFYKDIWDENHVEMPCSQYNSKDDDQTGRWPYISKQLTELKKLCEEKTITIGDIEVMP</sequence>
<dbReference type="Proteomes" id="UP000663829">
    <property type="component" value="Unassembled WGS sequence"/>
</dbReference>
<proteinExistence type="predicted"/>
<name>A0A814W817_9BILA</name>
<evidence type="ECO:0000313" key="4">
    <source>
        <dbReference type="Proteomes" id="UP000663829"/>
    </source>
</evidence>
<dbReference type="Proteomes" id="UP000681722">
    <property type="component" value="Unassembled WGS sequence"/>
</dbReference>
<accession>A0A814W817</accession>